<dbReference type="GO" id="GO:0003919">
    <property type="term" value="F:FMN adenylyltransferase activity"/>
    <property type="evidence" value="ECO:0007669"/>
    <property type="project" value="UniProtKB-UniRule"/>
</dbReference>
<evidence type="ECO:0000256" key="4">
    <source>
        <dbReference type="ARBA" id="ARBA00022643"/>
    </source>
</evidence>
<keyword evidence="10 14" id="KW-0067">ATP-binding</keyword>
<evidence type="ECO:0000256" key="13">
    <source>
        <dbReference type="ARBA" id="ARBA00049494"/>
    </source>
</evidence>
<dbReference type="OrthoDB" id="9803667at2"/>
<dbReference type="FunFam" id="2.40.30.30:FF:000004">
    <property type="entry name" value="Riboflavin biosynthesis protein"/>
    <property type="match status" value="1"/>
</dbReference>
<evidence type="ECO:0000313" key="16">
    <source>
        <dbReference type="EMBL" id="RUS55305.1"/>
    </source>
</evidence>
<dbReference type="GO" id="GO:0005524">
    <property type="term" value="F:ATP binding"/>
    <property type="evidence" value="ECO:0007669"/>
    <property type="project" value="UniProtKB-UniRule"/>
</dbReference>
<protein>
    <recommendedName>
        <fullName evidence="14">Riboflavin biosynthesis protein</fullName>
    </recommendedName>
    <domain>
        <recommendedName>
            <fullName evidence="14">Riboflavin kinase</fullName>
            <ecNumber evidence="14">2.7.1.26</ecNumber>
        </recommendedName>
        <alternativeName>
            <fullName evidence="14">Flavokinase</fullName>
        </alternativeName>
    </domain>
    <domain>
        <recommendedName>
            <fullName evidence="14">FMN adenylyltransferase</fullName>
            <ecNumber evidence="14">2.7.7.2</ecNumber>
        </recommendedName>
        <alternativeName>
            <fullName evidence="14">FAD pyrophosphorylase</fullName>
        </alternativeName>
        <alternativeName>
            <fullName evidence="14">FAD synthase</fullName>
        </alternativeName>
    </domain>
</protein>
<evidence type="ECO:0000256" key="6">
    <source>
        <dbReference type="ARBA" id="ARBA00022695"/>
    </source>
</evidence>
<evidence type="ECO:0000256" key="2">
    <source>
        <dbReference type="ARBA" id="ARBA00005201"/>
    </source>
</evidence>
<comment type="caution">
    <text evidence="16">The sequence shown here is derived from an EMBL/GenBank/DDBJ whole genome shotgun (WGS) entry which is preliminary data.</text>
</comment>
<dbReference type="SUPFAM" id="SSF52374">
    <property type="entry name" value="Nucleotidylyl transferase"/>
    <property type="match status" value="1"/>
</dbReference>
<comment type="similarity">
    <text evidence="14">Belongs to the ribF family.</text>
</comment>
<dbReference type="FunFam" id="3.40.50.620:FF:000021">
    <property type="entry name" value="Riboflavin biosynthesis protein"/>
    <property type="match status" value="1"/>
</dbReference>
<dbReference type="InterPro" id="IPR023465">
    <property type="entry name" value="Riboflavin_kinase_dom_sf"/>
</dbReference>
<comment type="catalytic activity">
    <reaction evidence="13 14">
        <text>FMN + ATP + H(+) = FAD + diphosphate</text>
        <dbReference type="Rhea" id="RHEA:17237"/>
        <dbReference type="ChEBI" id="CHEBI:15378"/>
        <dbReference type="ChEBI" id="CHEBI:30616"/>
        <dbReference type="ChEBI" id="CHEBI:33019"/>
        <dbReference type="ChEBI" id="CHEBI:57692"/>
        <dbReference type="ChEBI" id="CHEBI:58210"/>
        <dbReference type="EC" id="2.7.7.2"/>
    </reaction>
</comment>
<keyword evidence="6 14" id="KW-0548">Nucleotidyltransferase</keyword>
<feature type="domain" description="Riboflavin kinase" evidence="15">
    <location>
        <begin position="186"/>
        <end position="313"/>
    </location>
</feature>
<comment type="pathway">
    <text evidence="2 14">Cofactor biosynthesis; FMN biosynthesis; FMN from riboflavin (ATP route): step 1/1.</text>
</comment>
<accession>A0A433RT12</accession>
<organism evidence="16 17">
    <name type="scientific">Candidatus Kurthia intestinigallinarum</name>
    <dbReference type="NCBI Taxonomy" id="1562256"/>
    <lineage>
        <taxon>Bacteria</taxon>
        <taxon>Bacillati</taxon>
        <taxon>Bacillota</taxon>
        <taxon>Bacilli</taxon>
        <taxon>Bacillales</taxon>
        <taxon>Caryophanaceae</taxon>
        <taxon>Kurthia</taxon>
    </lineage>
</organism>
<keyword evidence="17" id="KW-1185">Reference proteome</keyword>
<dbReference type="GO" id="GO:0006747">
    <property type="term" value="P:FAD biosynthetic process"/>
    <property type="evidence" value="ECO:0007669"/>
    <property type="project" value="UniProtKB-UniRule"/>
</dbReference>
<dbReference type="NCBIfam" id="NF004160">
    <property type="entry name" value="PRK05627.1-3"/>
    <property type="match status" value="1"/>
</dbReference>
<evidence type="ECO:0000256" key="5">
    <source>
        <dbReference type="ARBA" id="ARBA00022679"/>
    </source>
</evidence>
<evidence type="ECO:0000256" key="14">
    <source>
        <dbReference type="PIRNR" id="PIRNR004491"/>
    </source>
</evidence>
<gene>
    <name evidence="16" type="ORF">QI30_10195</name>
</gene>
<keyword evidence="9 14" id="KW-0274">FAD</keyword>
<dbReference type="EC" id="2.7.1.26" evidence="14"/>
<reference evidence="16 17" key="1">
    <citation type="submission" date="2014-11" db="EMBL/GenBank/DDBJ databases">
        <title>Genome sequence and analysis of novel Kurthia sp.</title>
        <authorList>
            <person name="Lawson J.N."/>
            <person name="Gonzalez J.E."/>
            <person name="Rinauldi L."/>
            <person name="Xuan Z."/>
            <person name="Firman A."/>
            <person name="Shaddox L."/>
            <person name="Trudeau A."/>
            <person name="Shah S."/>
            <person name="Reiman D."/>
        </authorList>
    </citation>
    <scope>NUCLEOTIDE SEQUENCE [LARGE SCALE GENOMIC DNA]</scope>
    <source>
        <strain evidence="16 17">3B1D</strain>
    </source>
</reference>
<dbReference type="Gene3D" id="2.40.30.30">
    <property type="entry name" value="Riboflavin kinase-like"/>
    <property type="match status" value="1"/>
</dbReference>
<dbReference type="InterPro" id="IPR023468">
    <property type="entry name" value="Riboflavin_kinase"/>
</dbReference>
<dbReference type="InterPro" id="IPR002606">
    <property type="entry name" value="Riboflavin_kinase_bac"/>
</dbReference>
<evidence type="ECO:0000259" key="15">
    <source>
        <dbReference type="SMART" id="SM00904"/>
    </source>
</evidence>
<dbReference type="GO" id="GO:0008531">
    <property type="term" value="F:riboflavin kinase activity"/>
    <property type="evidence" value="ECO:0007669"/>
    <property type="project" value="UniProtKB-UniRule"/>
</dbReference>
<dbReference type="PANTHER" id="PTHR22749">
    <property type="entry name" value="RIBOFLAVIN KINASE/FMN ADENYLYLTRANSFERASE"/>
    <property type="match status" value="1"/>
</dbReference>
<keyword evidence="11" id="KW-0511">Multifunctional enzyme</keyword>
<keyword evidence="3 14" id="KW-0285">Flavoprotein</keyword>
<dbReference type="AlphaFoldDB" id="A0A433RT12"/>
<keyword evidence="5 14" id="KW-0808">Transferase</keyword>
<dbReference type="Gene3D" id="3.40.50.620">
    <property type="entry name" value="HUPs"/>
    <property type="match status" value="1"/>
</dbReference>
<name>A0A433RT12_9BACL</name>
<evidence type="ECO:0000256" key="12">
    <source>
        <dbReference type="ARBA" id="ARBA00047880"/>
    </source>
</evidence>
<keyword evidence="4 14" id="KW-0288">FMN</keyword>
<proteinExistence type="inferred from homology"/>
<evidence type="ECO:0000256" key="7">
    <source>
        <dbReference type="ARBA" id="ARBA00022741"/>
    </source>
</evidence>
<evidence type="ECO:0000256" key="11">
    <source>
        <dbReference type="ARBA" id="ARBA00023268"/>
    </source>
</evidence>
<dbReference type="UniPathway" id="UPA00277">
    <property type="reaction ID" value="UER00407"/>
</dbReference>
<sequence length="316" mass="35866">MQVIQLMYPHHIHTEEVSGPYSLALGFFDGVHRGHQKVINAAKEKAKQTNTKLAVMTFDPHPSLVLGGRKEAIFYITPLQQKIEVLEKLGVDTLFVVRFTSDFAKLSPEDFVQLFVRDLNVVHVTAGFDYTFGSRGCGNMDVMRELCGTDISVQVVEKLEDGDDKVSSTRIRGLLKEGNIEEVQTLLGRPYQTPGVVVHGDKRGRQIGFPTANVQVPEGTFIPANGVYVVKIRVQDEWYEGMCNIGFKPTFKNPDEKLLTIEVNIFDFDRNIYGEEVAIDWYKRLRDEQRFNGIEALIAQLQADKQQCMEYFEAQK</sequence>
<dbReference type="CDD" id="cd02064">
    <property type="entry name" value="FAD_synthetase_N"/>
    <property type="match status" value="1"/>
</dbReference>
<dbReference type="RefSeq" id="WP_126990738.1">
    <property type="nucleotide sequence ID" value="NZ_JTFC01000031.1"/>
</dbReference>
<dbReference type="Pfam" id="PF01687">
    <property type="entry name" value="Flavokinase"/>
    <property type="match status" value="1"/>
</dbReference>
<dbReference type="Proteomes" id="UP000288623">
    <property type="component" value="Unassembled WGS sequence"/>
</dbReference>
<dbReference type="PIRSF" id="PIRSF004491">
    <property type="entry name" value="FAD_Synth"/>
    <property type="match status" value="1"/>
</dbReference>
<dbReference type="GO" id="GO:0009231">
    <property type="term" value="P:riboflavin biosynthetic process"/>
    <property type="evidence" value="ECO:0007669"/>
    <property type="project" value="InterPro"/>
</dbReference>
<dbReference type="UniPathway" id="UPA00276">
    <property type="reaction ID" value="UER00406"/>
</dbReference>
<evidence type="ECO:0000256" key="3">
    <source>
        <dbReference type="ARBA" id="ARBA00022630"/>
    </source>
</evidence>
<keyword evidence="7 14" id="KW-0547">Nucleotide-binding</keyword>
<dbReference type="EMBL" id="JTFC01000031">
    <property type="protein sequence ID" value="RUS55305.1"/>
    <property type="molecule type" value="Genomic_DNA"/>
</dbReference>
<comment type="pathway">
    <text evidence="1 14">Cofactor biosynthesis; FAD biosynthesis; FAD from FMN: step 1/1.</text>
</comment>
<evidence type="ECO:0000256" key="8">
    <source>
        <dbReference type="ARBA" id="ARBA00022777"/>
    </source>
</evidence>
<evidence type="ECO:0000256" key="10">
    <source>
        <dbReference type="ARBA" id="ARBA00022840"/>
    </source>
</evidence>
<dbReference type="NCBIfam" id="NF004162">
    <property type="entry name" value="PRK05627.1-5"/>
    <property type="match status" value="1"/>
</dbReference>
<dbReference type="InterPro" id="IPR015864">
    <property type="entry name" value="FAD_synthase"/>
</dbReference>
<dbReference type="SUPFAM" id="SSF82114">
    <property type="entry name" value="Riboflavin kinase-like"/>
    <property type="match status" value="1"/>
</dbReference>
<dbReference type="GO" id="GO:0009398">
    <property type="term" value="P:FMN biosynthetic process"/>
    <property type="evidence" value="ECO:0007669"/>
    <property type="project" value="UniProtKB-UniRule"/>
</dbReference>
<evidence type="ECO:0000313" key="17">
    <source>
        <dbReference type="Proteomes" id="UP000288623"/>
    </source>
</evidence>
<dbReference type="NCBIfam" id="TIGR00083">
    <property type="entry name" value="ribF"/>
    <property type="match status" value="1"/>
</dbReference>
<dbReference type="InterPro" id="IPR014729">
    <property type="entry name" value="Rossmann-like_a/b/a_fold"/>
</dbReference>
<dbReference type="PANTHER" id="PTHR22749:SF6">
    <property type="entry name" value="RIBOFLAVIN KINASE"/>
    <property type="match status" value="1"/>
</dbReference>
<keyword evidence="8 14" id="KW-0418">Kinase</keyword>
<dbReference type="Pfam" id="PF06574">
    <property type="entry name" value="FAD_syn"/>
    <property type="match status" value="1"/>
</dbReference>
<dbReference type="SMART" id="SM00904">
    <property type="entry name" value="Flavokinase"/>
    <property type="match status" value="1"/>
</dbReference>
<evidence type="ECO:0000256" key="9">
    <source>
        <dbReference type="ARBA" id="ARBA00022827"/>
    </source>
</evidence>
<evidence type="ECO:0000256" key="1">
    <source>
        <dbReference type="ARBA" id="ARBA00004726"/>
    </source>
</evidence>
<dbReference type="EC" id="2.7.7.2" evidence="14"/>
<comment type="catalytic activity">
    <reaction evidence="12 14">
        <text>riboflavin + ATP = FMN + ADP + H(+)</text>
        <dbReference type="Rhea" id="RHEA:14357"/>
        <dbReference type="ChEBI" id="CHEBI:15378"/>
        <dbReference type="ChEBI" id="CHEBI:30616"/>
        <dbReference type="ChEBI" id="CHEBI:57986"/>
        <dbReference type="ChEBI" id="CHEBI:58210"/>
        <dbReference type="ChEBI" id="CHEBI:456216"/>
        <dbReference type="EC" id="2.7.1.26"/>
    </reaction>
</comment>
<dbReference type="InterPro" id="IPR015865">
    <property type="entry name" value="Riboflavin_kinase_bac/euk"/>
</dbReference>